<evidence type="ECO:0000313" key="3">
    <source>
        <dbReference type="Proteomes" id="UP000292262"/>
    </source>
</evidence>
<gene>
    <name evidence="2" type="ORF">EV197_1710</name>
</gene>
<dbReference type="EMBL" id="SGXE01000002">
    <property type="protein sequence ID" value="RZS93140.1"/>
    <property type="molecule type" value="Genomic_DNA"/>
</dbReference>
<sequence length="156" mass="18648">MKALKLSLIKIKVIISFIVFILFISCNHIKKINPELIEGNWSLVRNDTYELYYFNNDEMYTYEPYSENIVHFNYFIVEDSLYRCFVHPELLNKDYVFYDKIVKLDSFNLEFRKIELERLQNSQVGLDSYLLGKISRRNFLLNSLRSAKQDSADLSM</sequence>
<accession>A0A4Q7P193</accession>
<proteinExistence type="predicted"/>
<keyword evidence="1" id="KW-0472">Membrane</keyword>
<keyword evidence="1" id="KW-0812">Transmembrane</keyword>
<feature type="transmembrane region" description="Helical" evidence="1">
    <location>
        <begin position="7"/>
        <end position="25"/>
    </location>
</feature>
<comment type="caution">
    <text evidence="2">The sequence shown here is derived from an EMBL/GenBank/DDBJ whole genome shotgun (WGS) entry which is preliminary data.</text>
</comment>
<evidence type="ECO:0000313" key="2">
    <source>
        <dbReference type="EMBL" id="RZS93140.1"/>
    </source>
</evidence>
<reference evidence="2 3" key="1">
    <citation type="submission" date="2019-02" db="EMBL/GenBank/DDBJ databases">
        <title>Genomic Encyclopedia of Type Strains, Phase IV (KMG-IV): sequencing the most valuable type-strain genomes for metagenomic binning, comparative biology and taxonomic classification.</title>
        <authorList>
            <person name="Goeker M."/>
        </authorList>
    </citation>
    <scope>NUCLEOTIDE SEQUENCE [LARGE SCALE GENOMIC DNA]</scope>
    <source>
        <strain evidence="2 3">DSM 17196</strain>
    </source>
</reference>
<evidence type="ECO:0000256" key="1">
    <source>
        <dbReference type="SAM" id="Phobius"/>
    </source>
</evidence>
<dbReference type="PROSITE" id="PS51257">
    <property type="entry name" value="PROKAR_LIPOPROTEIN"/>
    <property type="match status" value="1"/>
</dbReference>
<keyword evidence="3" id="KW-1185">Reference proteome</keyword>
<protein>
    <recommendedName>
        <fullName evidence="4">Lipocalin-like protein</fullName>
    </recommendedName>
</protein>
<name>A0A4Q7P193_9FLAO</name>
<dbReference type="Proteomes" id="UP000292262">
    <property type="component" value="Unassembled WGS sequence"/>
</dbReference>
<dbReference type="AlphaFoldDB" id="A0A4Q7P193"/>
<dbReference type="RefSeq" id="WP_130286286.1">
    <property type="nucleotide sequence ID" value="NZ_SGXE01000002.1"/>
</dbReference>
<evidence type="ECO:0008006" key="4">
    <source>
        <dbReference type="Google" id="ProtNLM"/>
    </source>
</evidence>
<organism evidence="2 3">
    <name type="scientific">Aquimarina brevivitae</name>
    <dbReference type="NCBI Taxonomy" id="323412"/>
    <lineage>
        <taxon>Bacteria</taxon>
        <taxon>Pseudomonadati</taxon>
        <taxon>Bacteroidota</taxon>
        <taxon>Flavobacteriia</taxon>
        <taxon>Flavobacteriales</taxon>
        <taxon>Flavobacteriaceae</taxon>
        <taxon>Aquimarina</taxon>
    </lineage>
</organism>
<keyword evidence="1" id="KW-1133">Transmembrane helix</keyword>